<sequence length="288" mass="32631">MGAKLSVASRAFFVAVWLRRMASDAMSIDDDDESNIVAGDSDRPAKRVRVDHRRSAAKRLAETDAAADSEWCSPKRYRARAEREPPHAYDAPPAKRTRSSLVFRKEHEPSRDVSGRRARAVRTTIALHNVLRSDLRSFSALQRLDDRRLWAQTSPTIEARASATGTAALVPRRSPPPDSRRRRDPGEDRVQQFRDEQATNRTMAETKSRLQERIGEDVSRRARGRSPRALLAEFAPDFAAGPSLRRAFRRALLAFHPDRFVSSSSRSLEEIVEAEEIYKVLQPVYESL</sequence>
<dbReference type="Proteomes" id="UP000290189">
    <property type="component" value="Unassembled WGS sequence"/>
</dbReference>
<keyword evidence="2" id="KW-0732">Signal</keyword>
<geneLocation type="mitochondrion" evidence="3"/>
<feature type="compositionally biased region" description="Basic and acidic residues" evidence="1">
    <location>
        <begin position="178"/>
        <end position="220"/>
    </location>
</feature>
<reference evidence="3 4" key="1">
    <citation type="submission" date="2018-03" db="EMBL/GenBank/DDBJ databases">
        <authorList>
            <person name="Fogelqvist J."/>
        </authorList>
    </citation>
    <scope>NUCLEOTIDE SEQUENCE [LARGE SCALE GENOMIC DNA]</scope>
</reference>
<evidence type="ECO:0000256" key="2">
    <source>
        <dbReference type="SAM" id="SignalP"/>
    </source>
</evidence>
<gene>
    <name evidence="3" type="ORF">PLBR_LOCUS5217</name>
</gene>
<feature type="signal peptide" evidence="2">
    <location>
        <begin position="1"/>
        <end position="27"/>
    </location>
</feature>
<keyword evidence="3" id="KW-0496">Mitochondrion</keyword>
<dbReference type="InterPro" id="IPR036869">
    <property type="entry name" value="J_dom_sf"/>
</dbReference>
<proteinExistence type="predicted"/>
<feature type="region of interest" description="Disordered" evidence="1">
    <location>
        <begin position="156"/>
        <end position="222"/>
    </location>
</feature>
<feature type="compositionally biased region" description="Basic and acidic residues" evidence="1">
    <location>
        <begin position="103"/>
        <end position="115"/>
    </location>
</feature>
<dbReference type="EMBL" id="OVEO01000008">
    <property type="protein sequence ID" value="SPQ98002.1"/>
    <property type="molecule type" value="Genomic_DNA"/>
</dbReference>
<name>A0A3P3YCZ1_PLABS</name>
<evidence type="ECO:0000256" key="1">
    <source>
        <dbReference type="SAM" id="MobiDB-lite"/>
    </source>
</evidence>
<feature type="region of interest" description="Disordered" evidence="1">
    <location>
        <begin position="77"/>
        <end position="117"/>
    </location>
</feature>
<evidence type="ECO:0008006" key="5">
    <source>
        <dbReference type="Google" id="ProtNLM"/>
    </source>
</evidence>
<evidence type="ECO:0000313" key="3">
    <source>
        <dbReference type="EMBL" id="SPQ98002.1"/>
    </source>
</evidence>
<protein>
    <recommendedName>
        <fullName evidence="5">J domain-containing protein</fullName>
    </recommendedName>
</protein>
<evidence type="ECO:0000313" key="4">
    <source>
        <dbReference type="Proteomes" id="UP000290189"/>
    </source>
</evidence>
<feature type="chain" id="PRO_5018042692" description="J domain-containing protein" evidence="2">
    <location>
        <begin position="28"/>
        <end position="288"/>
    </location>
</feature>
<accession>A0A3P3YCZ1</accession>
<organism evidence="3 4">
    <name type="scientific">Plasmodiophora brassicae</name>
    <name type="common">Clubroot disease agent</name>
    <dbReference type="NCBI Taxonomy" id="37360"/>
    <lineage>
        <taxon>Eukaryota</taxon>
        <taxon>Sar</taxon>
        <taxon>Rhizaria</taxon>
        <taxon>Endomyxa</taxon>
        <taxon>Phytomyxea</taxon>
        <taxon>Plasmodiophorida</taxon>
        <taxon>Plasmodiophoridae</taxon>
        <taxon>Plasmodiophora</taxon>
    </lineage>
</organism>
<dbReference type="AlphaFoldDB" id="A0A3P3YCZ1"/>
<dbReference type="SUPFAM" id="SSF46565">
    <property type="entry name" value="Chaperone J-domain"/>
    <property type="match status" value="1"/>
</dbReference>